<comment type="caution">
    <text evidence="5">The sequence shown here is derived from an EMBL/GenBank/DDBJ whole genome shotgun (WGS) entry which is preliminary data.</text>
</comment>
<proteinExistence type="predicted"/>
<dbReference type="OrthoDB" id="3683444at2"/>
<feature type="domain" description="ANTAR" evidence="4">
    <location>
        <begin position="169"/>
        <end position="207"/>
    </location>
</feature>
<sequence length="260" mass="26641">MSTRGSDEVVRIDADASLDALIHTLTHHAARTLGVVASACSAATVRGCDRWLSAASVAVARCDAVQDRNRLGPRYLVRETGAPAVVPEVGADERWPVWSHACEVQGFRSVLVVPGTYGHVTVHLSLYSPETPDWSGVTPRALGLAHGIATVVAARDEIIELGQTMDDLLASSRSQAVLDRAVGVVMARRGCDASEAIAYLKAASGARDAREVAAGLIAGAAAGGGVVAQRGDEGLLEGEGPPAGRATVGGQPVATRGGPG</sequence>
<evidence type="ECO:0000256" key="3">
    <source>
        <dbReference type="SAM" id="MobiDB-lite"/>
    </source>
</evidence>
<evidence type="ECO:0000313" key="5">
    <source>
        <dbReference type="EMBL" id="TKR23511.1"/>
    </source>
</evidence>
<dbReference type="Gene3D" id="3.30.450.40">
    <property type="match status" value="1"/>
</dbReference>
<dbReference type="GO" id="GO:0003723">
    <property type="term" value="F:RNA binding"/>
    <property type="evidence" value="ECO:0007669"/>
    <property type="project" value="InterPro"/>
</dbReference>
<accession>A0A7Z8NS46</accession>
<dbReference type="InterPro" id="IPR036388">
    <property type="entry name" value="WH-like_DNA-bd_sf"/>
</dbReference>
<keyword evidence="1" id="KW-0805">Transcription regulation</keyword>
<evidence type="ECO:0000313" key="6">
    <source>
        <dbReference type="Proteomes" id="UP000308121"/>
    </source>
</evidence>
<dbReference type="InterPro" id="IPR029016">
    <property type="entry name" value="GAF-like_dom_sf"/>
</dbReference>
<feature type="region of interest" description="Disordered" evidence="3">
    <location>
        <begin position="233"/>
        <end position="260"/>
    </location>
</feature>
<organism evidence="5 6">
    <name type="scientific">Cellulomonas hominis</name>
    <dbReference type="NCBI Taxonomy" id="156981"/>
    <lineage>
        <taxon>Bacteria</taxon>
        <taxon>Bacillati</taxon>
        <taxon>Actinomycetota</taxon>
        <taxon>Actinomycetes</taxon>
        <taxon>Micrococcales</taxon>
        <taxon>Cellulomonadaceae</taxon>
        <taxon>Cellulomonas</taxon>
    </lineage>
</organism>
<evidence type="ECO:0000259" key="4">
    <source>
        <dbReference type="Pfam" id="PF03861"/>
    </source>
</evidence>
<evidence type="ECO:0000256" key="2">
    <source>
        <dbReference type="ARBA" id="ARBA00023163"/>
    </source>
</evidence>
<protein>
    <submittedName>
        <fullName evidence="5">GAF and ANTAR domain-containing protein</fullName>
    </submittedName>
</protein>
<dbReference type="InterPro" id="IPR005561">
    <property type="entry name" value="ANTAR"/>
</dbReference>
<gene>
    <name evidence="5" type="ORF">FA014_10785</name>
</gene>
<dbReference type="Proteomes" id="UP000308121">
    <property type="component" value="Unassembled WGS sequence"/>
</dbReference>
<dbReference type="EMBL" id="SZYE01000078">
    <property type="protein sequence ID" value="TKR23511.1"/>
    <property type="molecule type" value="Genomic_DNA"/>
</dbReference>
<dbReference type="AlphaFoldDB" id="A0A7Z8NS46"/>
<keyword evidence="2" id="KW-0804">Transcription</keyword>
<dbReference type="Gene3D" id="1.10.10.10">
    <property type="entry name" value="Winged helix-like DNA-binding domain superfamily/Winged helix DNA-binding domain"/>
    <property type="match status" value="1"/>
</dbReference>
<dbReference type="RefSeq" id="WP_154729690.1">
    <property type="nucleotide sequence ID" value="NZ_SZYE01000078.1"/>
</dbReference>
<name>A0A7Z8NS46_9CELL</name>
<feature type="non-terminal residue" evidence="5">
    <location>
        <position position="260"/>
    </location>
</feature>
<dbReference type="Pfam" id="PF03861">
    <property type="entry name" value="ANTAR"/>
    <property type="match status" value="1"/>
</dbReference>
<dbReference type="SUPFAM" id="SSF55781">
    <property type="entry name" value="GAF domain-like"/>
    <property type="match status" value="1"/>
</dbReference>
<reference evidence="5 6" key="1">
    <citation type="submission" date="2019-05" db="EMBL/GenBank/DDBJ databases">
        <title>Genome sequence of Cellulomonas hominis strain CS1.</title>
        <authorList>
            <person name="Belmont J."/>
            <person name="Maclea K.S."/>
        </authorList>
    </citation>
    <scope>NUCLEOTIDE SEQUENCE [LARGE SCALE GENOMIC DNA]</scope>
    <source>
        <strain evidence="5 6">CS1</strain>
    </source>
</reference>
<evidence type="ECO:0000256" key="1">
    <source>
        <dbReference type="ARBA" id="ARBA00023015"/>
    </source>
</evidence>